<evidence type="ECO:0000313" key="1">
    <source>
        <dbReference type="EMBL" id="APP31914.1"/>
    </source>
</evidence>
<dbReference type="AlphaFoldDB" id="A0A1E3M2U6"/>
<name>A0A1E3M2U6_ACIBA</name>
<organism evidence="1 2">
    <name type="scientific">Acinetobacter baumannii</name>
    <dbReference type="NCBI Taxonomy" id="470"/>
    <lineage>
        <taxon>Bacteria</taxon>
        <taxon>Pseudomonadati</taxon>
        <taxon>Pseudomonadota</taxon>
        <taxon>Gammaproteobacteria</taxon>
        <taxon>Moraxellales</taxon>
        <taxon>Moraxellaceae</taxon>
        <taxon>Acinetobacter</taxon>
        <taxon>Acinetobacter calcoaceticus/baumannii complex</taxon>
    </lineage>
</organism>
<reference evidence="1 2" key="1">
    <citation type="journal article" date="2014" name="Antimicrob. Agents Chemother.">
        <title>Triclosan can select for an AdeIJK-overexpressing mutant of Acinetobacter baumannii ATCC 17978 that displays reduced susceptibility to multiple antibiotics.</title>
        <authorList>
            <person name="Fernando D.M."/>
            <person name="Xu W."/>
            <person name="Loewen P.C."/>
            <person name="Zhanel G.G."/>
            <person name="Kumar A."/>
        </authorList>
    </citation>
    <scope>NUCLEOTIDE SEQUENCE [LARGE SCALE GENOMIC DNA]</scope>
    <source>
        <strain evidence="1 2">ATCC 17978</strain>
    </source>
</reference>
<protein>
    <submittedName>
        <fullName evidence="1">Zinc chelation protein SecC</fullName>
    </submittedName>
</protein>
<dbReference type="RefSeq" id="WP_005135424.1">
    <property type="nucleotide sequence ID" value="NZ_CAUZGM010000002.1"/>
</dbReference>
<proteinExistence type="predicted"/>
<sequence>MKLIDMLNNIDTLLLSNSTNESHYKVALEEVSKLLENIQEQGDEDLSNFLWKLKTILIIKDRYIKTFFLLKDKKHYEAWVLLERIEIDISFLEKNVDEDFIKKYKLDFYKEIVESWQSLFPYKIFFSIGATIKQYTCSICGHVIRPRNKCIHKKGKLYNGKLCVHVADGGCELKEISMVKNPVQKSCIPMLDYDYSAVDFISERLQSPFDYWKPFKTKKLIDRSEFNTVDENDICPCKESKKIFKECCFNKEKIEFPHIHIHFSKSPPSNLATSLIKIGGKL</sequence>
<accession>A0A1E3M2U6</accession>
<dbReference type="EMBL" id="CP018664">
    <property type="protein sequence ID" value="APP31914.1"/>
    <property type="molecule type" value="Genomic_DNA"/>
</dbReference>
<dbReference type="Proteomes" id="UP000072389">
    <property type="component" value="Chromosome"/>
</dbReference>
<evidence type="ECO:0000313" key="2">
    <source>
        <dbReference type="Proteomes" id="UP000072389"/>
    </source>
</evidence>
<gene>
    <name evidence="1" type="ORF">AUO97_14240</name>
</gene>